<accession>A0A1D2J2S6</accession>
<gene>
    <name evidence="2" type="ORF">ACO22_08106</name>
</gene>
<evidence type="ECO:0000313" key="2">
    <source>
        <dbReference type="EMBL" id="ODH12599.1"/>
    </source>
</evidence>
<feature type="region of interest" description="Disordered" evidence="1">
    <location>
        <begin position="1"/>
        <end position="32"/>
    </location>
</feature>
<protein>
    <submittedName>
        <fullName evidence="2">Uncharacterized protein</fullName>
    </submittedName>
</protein>
<evidence type="ECO:0000313" key="3">
    <source>
        <dbReference type="Proteomes" id="UP000242814"/>
    </source>
</evidence>
<name>A0A1D2J2S6_PARBR</name>
<dbReference type="Proteomes" id="UP000242814">
    <property type="component" value="Unassembled WGS sequence"/>
</dbReference>
<organism evidence="2 3">
    <name type="scientific">Paracoccidioides brasiliensis</name>
    <dbReference type="NCBI Taxonomy" id="121759"/>
    <lineage>
        <taxon>Eukaryota</taxon>
        <taxon>Fungi</taxon>
        <taxon>Dikarya</taxon>
        <taxon>Ascomycota</taxon>
        <taxon>Pezizomycotina</taxon>
        <taxon>Eurotiomycetes</taxon>
        <taxon>Eurotiomycetidae</taxon>
        <taxon>Onygenales</taxon>
        <taxon>Ajellomycetaceae</taxon>
        <taxon>Paracoccidioides</taxon>
    </lineage>
</organism>
<dbReference type="EMBL" id="LZYO01000955">
    <property type="protein sequence ID" value="ODH12599.1"/>
    <property type="molecule type" value="Genomic_DNA"/>
</dbReference>
<sequence length="60" mass="7318">MQVDNGPLRAVNEQLRMNSYEQHEEKREQQLDDIDGQSTFRWNARFDRRIQAKKETKLRI</sequence>
<reference evidence="2 3" key="1">
    <citation type="submission" date="2016-06" db="EMBL/GenBank/DDBJ databases">
        <authorList>
            <person name="Kjaerup R.B."/>
            <person name="Dalgaard T.S."/>
            <person name="Juul-Madsen H.R."/>
        </authorList>
    </citation>
    <scope>NUCLEOTIDE SEQUENCE [LARGE SCALE GENOMIC DNA]</scope>
    <source>
        <strain evidence="2 3">Pb300</strain>
    </source>
</reference>
<comment type="caution">
    <text evidence="2">The sequence shown here is derived from an EMBL/GenBank/DDBJ whole genome shotgun (WGS) entry which is preliminary data.</text>
</comment>
<evidence type="ECO:0000256" key="1">
    <source>
        <dbReference type="SAM" id="MobiDB-lite"/>
    </source>
</evidence>
<feature type="compositionally biased region" description="Basic and acidic residues" evidence="1">
    <location>
        <begin position="21"/>
        <end position="30"/>
    </location>
</feature>
<dbReference type="AlphaFoldDB" id="A0A1D2J2S6"/>
<proteinExistence type="predicted"/>